<protein>
    <submittedName>
        <fullName evidence="5">ABC transporter, ATP binding component</fullName>
    </submittedName>
</protein>
<dbReference type="CDD" id="cd03217">
    <property type="entry name" value="ABC_FeS_Assembly"/>
    <property type="match status" value="1"/>
</dbReference>
<dbReference type="PANTHER" id="PTHR43204">
    <property type="entry name" value="ABC TRANSPORTER I FAMILY MEMBER 6, CHLOROPLASTIC"/>
    <property type="match status" value="1"/>
</dbReference>
<evidence type="ECO:0000256" key="3">
    <source>
        <dbReference type="ARBA" id="ARBA00022840"/>
    </source>
</evidence>
<dbReference type="BioCyc" id="PMAR59922:G1G80-289-MONOMER"/>
<dbReference type="GO" id="GO:0005524">
    <property type="term" value="F:ATP binding"/>
    <property type="evidence" value="ECO:0007669"/>
    <property type="project" value="UniProtKB-KW"/>
</dbReference>
<dbReference type="InterPro" id="IPR003439">
    <property type="entry name" value="ABC_transporter-like_ATP-bd"/>
</dbReference>
<dbReference type="AlphaFoldDB" id="A2C6E6"/>
<dbReference type="PROSITE" id="PS50893">
    <property type="entry name" value="ABC_TRANSPORTER_2"/>
    <property type="match status" value="1"/>
</dbReference>
<evidence type="ECO:0000259" key="4">
    <source>
        <dbReference type="PROSITE" id="PS50893"/>
    </source>
</evidence>
<dbReference type="Pfam" id="PF00005">
    <property type="entry name" value="ABC_tran"/>
    <property type="match status" value="1"/>
</dbReference>
<sequence>MISLDAPVLIEIRDLCACVDDQPILNGVNLTIRAGEIHALMGRNGSGKSTLSKVLAGHPAYKVTEGSVLYRGEDLLPLEPDERSRIGLFLGFQYPVEIPGVSNLEFLRVSTNARRLEQGMEELDTFAFEDFVRERLGLVQMDPAFLDRSVNEGFSGGEKKRNEILQMALLEPLVAILDETDSGLDIDALRIVSGGVNQLANVDNATLLITHYQRLLDLIQPDYVHVMAAGRIVRSGDKALALELEQRGYEWVDRELDALEMT</sequence>
<keyword evidence="3" id="KW-0067">ATP-binding</keyword>
<gene>
    <name evidence="5" type="primary">sufC</name>
    <name evidence="5" type="ordered locus">P9303_03031</name>
</gene>
<dbReference type="NCBIfam" id="TIGR01978">
    <property type="entry name" value="sufC"/>
    <property type="match status" value="1"/>
</dbReference>
<comment type="similarity">
    <text evidence="1">Belongs to the ABC transporter superfamily. Ycf16 family.</text>
</comment>
<dbReference type="InterPro" id="IPR017871">
    <property type="entry name" value="ABC_transporter-like_CS"/>
</dbReference>
<dbReference type="SMART" id="SM00382">
    <property type="entry name" value="AAA"/>
    <property type="match status" value="1"/>
</dbReference>
<dbReference type="Gene3D" id="3.40.50.300">
    <property type="entry name" value="P-loop containing nucleotide triphosphate hydrolases"/>
    <property type="match status" value="1"/>
</dbReference>
<keyword evidence="2" id="KW-0547">Nucleotide-binding</keyword>
<organism evidence="5 6">
    <name type="scientific">Prochlorococcus marinus (strain MIT 9303)</name>
    <dbReference type="NCBI Taxonomy" id="59922"/>
    <lineage>
        <taxon>Bacteria</taxon>
        <taxon>Bacillati</taxon>
        <taxon>Cyanobacteriota</taxon>
        <taxon>Cyanophyceae</taxon>
        <taxon>Synechococcales</taxon>
        <taxon>Prochlorococcaceae</taxon>
        <taxon>Prochlorococcus</taxon>
    </lineage>
</organism>
<dbReference type="InterPro" id="IPR003593">
    <property type="entry name" value="AAA+_ATPase"/>
</dbReference>
<dbReference type="HOGENOM" id="CLU_000604_48_1_3"/>
<evidence type="ECO:0000313" key="6">
    <source>
        <dbReference type="Proteomes" id="UP000002274"/>
    </source>
</evidence>
<dbReference type="InterPro" id="IPR010230">
    <property type="entry name" value="FeS-cluster_ATPase_SufC"/>
</dbReference>
<dbReference type="PROSITE" id="PS00211">
    <property type="entry name" value="ABC_TRANSPORTER_1"/>
    <property type="match status" value="1"/>
</dbReference>
<feature type="domain" description="ABC transporter" evidence="4">
    <location>
        <begin position="10"/>
        <end position="254"/>
    </location>
</feature>
<dbReference type="GO" id="GO:0016887">
    <property type="term" value="F:ATP hydrolysis activity"/>
    <property type="evidence" value="ECO:0007669"/>
    <property type="project" value="InterPro"/>
</dbReference>
<dbReference type="SUPFAM" id="SSF52540">
    <property type="entry name" value="P-loop containing nucleoside triphosphate hydrolases"/>
    <property type="match status" value="1"/>
</dbReference>
<evidence type="ECO:0000256" key="1">
    <source>
        <dbReference type="ARBA" id="ARBA00006216"/>
    </source>
</evidence>
<dbReference type="STRING" id="59922.P9303_03031"/>
<dbReference type="InterPro" id="IPR027417">
    <property type="entry name" value="P-loop_NTPase"/>
</dbReference>
<name>A2C6E6_PROM3</name>
<reference evidence="5 6" key="1">
    <citation type="journal article" date="2007" name="PLoS Genet.">
        <title>Patterns and implications of gene gain and loss in the evolution of Prochlorococcus.</title>
        <authorList>
            <person name="Kettler G.C."/>
            <person name="Martiny A.C."/>
            <person name="Huang K."/>
            <person name="Zucker J."/>
            <person name="Coleman M.L."/>
            <person name="Rodrigue S."/>
            <person name="Chen F."/>
            <person name="Lapidus A."/>
            <person name="Ferriera S."/>
            <person name="Johnson J."/>
            <person name="Steglich C."/>
            <person name="Church G.M."/>
            <person name="Richardson P."/>
            <person name="Chisholm S.W."/>
        </authorList>
    </citation>
    <scope>NUCLEOTIDE SEQUENCE [LARGE SCALE GENOMIC DNA]</scope>
    <source>
        <strain evidence="5 6">MIT 9303</strain>
    </source>
</reference>
<dbReference type="Proteomes" id="UP000002274">
    <property type="component" value="Chromosome"/>
</dbReference>
<dbReference type="EMBL" id="CP000554">
    <property type="protein sequence ID" value="ABM77056.1"/>
    <property type="molecule type" value="Genomic_DNA"/>
</dbReference>
<dbReference type="PANTHER" id="PTHR43204:SF1">
    <property type="entry name" value="ABC TRANSPORTER I FAMILY MEMBER 6, CHLOROPLASTIC"/>
    <property type="match status" value="1"/>
</dbReference>
<accession>A2C6E6</accession>
<evidence type="ECO:0000256" key="2">
    <source>
        <dbReference type="ARBA" id="ARBA00022741"/>
    </source>
</evidence>
<evidence type="ECO:0000313" key="5">
    <source>
        <dbReference type="EMBL" id="ABM77056.1"/>
    </source>
</evidence>
<dbReference type="RefSeq" id="WP_011824983.1">
    <property type="nucleotide sequence ID" value="NC_008820.1"/>
</dbReference>
<proteinExistence type="inferred from homology"/>
<dbReference type="KEGG" id="pmf:P9303_03031"/>